<evidence type="ECO:0000256" key="1">
    <source>
        <dbReference type="ARBA" id="ARBA00009964"/>
    </source>
</evidence>
<dbReference type="EMBL" id="CP124755">
    <property type="protein sequence ID" value="WGZ90472.1"/>
    <property type="molecule type" value="Genomic_DNA"/>
</dbReference>
<comment type="similarity">
    <text evidence="1">Belongs to the transposase 8 family.</text>
</comment>
<dbReference type="KEGG" id="tdu:QJT80_13415"/>
<feature type="coiled-coil region" evidence="5">
    <location>
        <begin position="64"/>
        <end position="91"/>
    </location>
</feature>
<comment type="similarity">
    <text evidence="4">Belongs to the transposase IS3/IS150/IS904 family.</text>
</comment>
<sequence length="391" mass="45111">MSTTKPSGKKATHIRHSQEYKVEALKLAADWGIAKAAKQLGLHESQLYAWRKDSEHAKTVSEREATLAAENVRLKRQLAQQAEELSILKNAGDVLRSATQARYDYMKHHRTEYSIDGMCACFGVSRSGYYAWLRRKPSRRFAQHQHLGERVKALFDKHKSRYGAKRIQLQIQQNDQQHYNLKTIAASLRRQGLVAKAARKFKATTYSKHNLPVFDNLLNQDFSATAPNQKWVGDIAYLWTEQGWLYLAVILDLYSRQVIGWSMSERMTANLVCDALQMAIFKRKRPIGVIVHSDRGSQYCSHAYRQLLEKHQLVGSMSAKGNCYDNACAESFFHSLKVETIHGERFVTREIMRQTVFEYIETDYNQLRLHSANHYRSPVDFEADFYQPLAS</sequence>
<evidence type="ECO:0000313" key="7">
    <source>
        <dbReference type="EMBL" id="WGZ90472.1"/>
    </source>
</evidence>
<dbReference type="Gene3D" id="3.30.420.10">
    <property type="entry name" value="Ribonuclease H-like superfamily/Ribonuclease H"/>
    <property type="match status" value="1"/>
</dbReference>
<dbReference type="InterPro" id="IPR050900">
    <property type="entry name" value="Transposase_IS3/IS150/IS904"/>
</dbReference>
<comment type="function">
    <text evidence="3">Involved in the transposition of the insertion sequence IS3.</text>
</comment>
<dbReference type="Pfam" id="PF13333">
    <property type="entry name" value="rve_2"/>
    <property type="match status" value="1"/>
</dbReference>
<gene>
    <name evidence="7" type="ORF">QJT80_13415</name>
</gene>
<evidence type="ECO:0000256" key="4">
    <source>
        <dbReference type="ARBA" id="ARBA00043964"/>
    </source>
</evidence>
<accession>A0AA95H3Q0</accession>
<keyword evidence="5" id="KW-0175">Coiled coil</keyword>
<organism evidence="7">
    <name type="scientific">Candidatus Thiocaldithrix dubininis</name>
    <dbReference type="NCBI Taxonomy" id="3080823"/>
    <lineage>
        <taxon>Bacteria</taxon>
        <taxon>Pseudomonadati</taxon>
        <taxon>Pseudomonadota</taxon>
        <taxon>Gammaproteobacteria</taxon>
        <taxon>Thiotrichales</taxon>
        <taxon>Thiotrichaceae</taxon>
        <taxon>Candidatus Thiocaldithrix</taxon>
    </lineage>
</organism>
<dbReference type="PANTHER" id="PTHR46889:SF6">
    <property type="entry name" value="TRANSPOSASE INSF FOR INSERTION SEQUENCE IS3B"/>
    <property type="match status" value="1"/>
</dbReference>
<dbReference type="Pfam" id="PF00665">
    <property type="entry name" value="rve"/>
    <property type="match status" value="1"/>
</dbReference>
<evidence type="ECO:0000256" key="2">
    <source>
        <dbReference type="ARBA" id="ARBA00023125"/>
    </source>
</evidence>
<dbReference type="InterPro" id="IPR002514">
    <property type="entry name" value="Transposase_8"/>
</dbReference>
<dbReference type="InterPro" id="IPR012337">
    <property type="entry name" value="RNaseH-like_sf"/>
</dbReference>
<evidence type="ECO:0000256" key="5">
    <source>
        <dbReference type="SAM" id="Coils"/>
    </source>
</evidence>
<keyword evidence="2" id="KW-0238">DNA-binding</keyword>
<reference evidence="7" key="1">
    <citation type="journal article" date="2023" name="Int. J. Mol. Sci.">
        <title>Metagenomics Revealed a New Genus 'Candidatus Thiocaldithrix dubininis' gen. nov., sp. nov. and a New Species 'Candidatus Thiothrix putei' sp. nov. in the Family Thiotrichaceae, Some Members of Which Have Traits of Both Na+- and H+-Motive Energetics.</title>
        <authorList>
            <person name="Ravin N.V."/>
            <person name="Muntyan M.S."/>
            <person name="Smolyakov D.D."/>
            <person name="Rudenko T.S."/>
            <person name="Beletsky A.V."/>
            <person name="Mardanov A.V."/>
            <person name="Grabovich M.Y."/>
        </authorList>
    </citation>
    <scope>NUCLEOTIDE SEQUENCE</scope>
    <source>
        <strain evidence="7">GKL-01</strain>
    </source>
</reference>
<dbReference type="Pfam" id="PF01527">
    <property type="entry name" value="HTH_Tnp_1"/>
    <property type="match status" value="1"/>
</dbReference>
<dbReference type="GO" id="GO:0006313">
    <property type="term" value="P:DNA transposition"/>
    <property type="evidence" value="ECO:0007669"/>
    <property type="project" value="InterPro"/>
</dbReference>
<dbReference type="GO" id="GO:0004803">
    <property type="term" value="F:transposase activity"/>
    <property type="evidence" value="ECO:0007669"/>
    <property type="project" value="InterPro"/>
</dbReference>
<dbReference type="InterPro" id="IPR009057">
    <property type="entry name" value="Homeodomain-like_sf"/>
</dbReference>
<evidence type="ECO:0000256" key="3">
    <source>
        <dbReference type="ARBA" id="ARBA00037276"/>
    </source>
</evidence>
<protein>
    <submittedName>
        <fullName evidence="7">IS3 family transposase</fullName>
    </submittedName>
</protein>
<dbReference type="InterPro" id="IPR048020">
    <property type="entry name" value="Transpos_IS3"/>
</dbReference>
<proteinExistence type="inferred from homology"/>
<dbReference type="SUPFAM" id="SSF53098">
    <property type="entry name" value="Ribonuclease H-like"/>
    <property type="match status" value="1"/>
</dbReference>
<dbReference type="InterPro" id="IPR001584">
    <property type="entry name" value="Integrase_cat-core"/>
</dbReference>
<evidence type="ECO:0000259" key="6">
    <source>
        <dbReference type="PROSITE" id="PS50994"/>
    </source>
</evidence>
<name>A0AA95H3Q0_9GAMM</name>
<dbReference type="PANTHER" id="PTHR46889">
    <property type="entry name" value="TRANSPOSASE INSF FOR INSERTION SEQUENCE IS3B-RELATED"/>
    <property type="match status" value="1"/>
</dbReference>
<dbReference type="InterPro" id="IPR025948">
    <property type="entry name" value="HTH-like_dom"/>
</dbReference>
<dbReference type="SUPFAM" id="SSF46689">
    <property type="entry name" value="Homeodomain-like"/>
    <property type="match status" value="1"/>
</dbReference>
<dbReference type="AlphaFoldDB" id="A0AA95H3Q0"/>
<feature type="domain" description="Integrase catalytic" evidence="6">
    <location>
        <begin position="223"/>
        <end position="386"/>
    </location>
</feature>
<dbReference type="PROSITE" id="PS50994">
    <property type="entry name" value="INTEGRASE"/>
    <property type="match status" value="1"/>
</dbReference>
<dbReference type="GO" id="GO:0003677">
    <property type="term" value="F:DNA binding"/>
    <property type="evidence" value="ECO:0007669"/>
    <property type="project" value="UniProtKB-KW"/>
</dbReference>
<dbReference type="InterPro" id="IPR036397">
    <property type="entry name" value="RNaseH_sf"/>
</dbReference>
<dbReference type="Pfam" id="PF13276">
    <property type="entry name" value="HTH_21"/>
    <property type="match status" value="1"/>
</dbReference>
<dbReference type="NCBIfam" id="NF033516">
    <property type="entry name" value="transpos_IS3"/>
    <property type="match status" value="1"/>
</dbReference>
<dbReference type="GO" id="GO:0015074">
    <property type="term" value="P:DNA integration"/>
    <property type="evidence" value="ECO:0007669"/>
    <property type="project" value="InterPro"/>
</dbReference>
<dbReference type="Proteomes" id="UP001300672">
    <property type="component" value="Chromosome"/>
</dbReference>
<reference evidence="7" key="2">
    <citation type="submission" date="2023-04" db="EMBL/GenBank/DDBJ databases">
        <authorList>
            <person name="Beletskiy A.V."/>
            <person name="Mardanov A.V."/>
            <person name="Ravin N.V."/>
        </authorList>
    </citation>
    <scope>NUCLEOTIDE SEQUENCE</scope>
    <source>
        <strain evidence="7">GKL-01</strain>
    </source>
</reference>